<dbReference type="Pfam" id="PF01740">
    <property type="entry name" value="STAS"/>
    <property type="match status" value="1"/>
</dbReference>
<organism evidence="4 5">
    <name type="scientific">Jatrophihabitans endophyticus</name>
    <dbReference type="NCBI Taxonomy" id="1206085"/>
    <lineage>
        <taxon>Bacteria</taxon>
        <taxon>Bacillati</taxon>
        <taxon>Actinomycetota</taxon>
        <taxon>Actinomycetes</taxon>
        <taxon>Jatrophihabitantales</taxon>
        <taxon>Jatrophihabitantaceae</taxon>
        <taxon>Jatrophihabitans</taxon>
    </lineage>
</organism>
<dbReference type="RefSeq" id="WP_073387951.1">
    <property type="nucleotide sequence ID" value="NZ_FQVU01000002.1"/>
</dbReference>
<dbReference type="Proteomes" id="UP000186132">
    <property type="component" value="Unassembled WGS sequence"/>
</dbReference>
<dbReference type="SUPFAM" id="SSF52091">
    <property type="entry name" value="SpoIIaa-like"/>
    <property type="match status" value="1"/>
</dbReference>
<evidence type="ECO:0000313" key="4">
    <source>
        <dbReference type="EMBL" id="SHG09711.1"/>
    </source>
</evidence>
<dbReference type="STRING" id="1206085.SAMN05443575_1361"/>
<dbReference type="InterPro" id="IPR003658">
    <property type="entry name" value="Anti-sigma_ant"/>
</dbReference>
<dbReference type="CDD" id="cd07043">
    <property type="entry name" value="STAS_anti-anti-sigma_factors"/>
    <property type="match status" value="1"/>
</dbReference>
<evidence type="ECO:0000256" key="1">
    <source>
        <dbReference type="ARBA" id="ARBA00009013"/>
    </source>
</evidence>
<keyword evidence="5" id="KW-1185">Reference proteome</keyword>
<dbReference type="Gene3D" id="3.30.750.24">
    <property type="entry name" value="STAS domain"/>
    <property type="match status" value="1"/>
</dbReference>
<dbReference type="InterPro" id="IPR036513">
    <property type="entry name" value="STAS_dom_sf"/>
</dbReference>
<feature type="domain" description="STAS" evidence="3">
    <location>
        <begin position="3"/>
        <end position="112"/>
    </location>
</feature>
<dbReference type="EMBL" id="FQVU01000002">
    <property type="protein sequence ID" value="SHG09711.1"/>
    <property type="molecule type" value="Genomic_DNA"/>
</dbReference>
<proteinExistence type="inferred from homology"/>
<dbReference type="NCBIfam" id="TIGR00377">
    <property type="entry name" value="ant_ant_sig"/>
    <property type="match status" value="1"/>
</dbReference>
<sequence length="114" mass="11616">MELSVSRQSVGGFPVVAVSGEVDVYSAPALKDSLSELLQSGVTSVVVDLSDVAFLDSTGLGALVEARSATTEAGGALPLVCHQERILKLFAITGLDGVFSIHGTVDDAVATLQA</sequence>
<accession>A0A1M5H106</accession>
<evidence type="ECO:0000313" key="5">
    <source>
        <dbReference type="Proteomes" id="UP000186132"/>
    </source>
</evidence>
<dbReference type="GO" id="GO:0043856">
    <property type="term" value="F:anti-sigma factor antagonist activity"/>
    <property type="evidence" value="ECO:0007669"/>
    <property type="project" value="InterPro"/>
</dbReference>
<dbReference type="InterPro" id="IPR002645">
    <property type="entry name" value="STAS_dom"/>
</dbReference>
<gene>
    <name evidence="4" type="ORF">SAMN05443575_1361</name>
</gene>
<dbReference type="PROSITE" id="PS50801">
    <property type="entry name" value="STAS"/>
    <property type="match status" value="1"/>
</dbReference>
<protein>
    <recommendedName>
        <fullName evidence="2">Anti-sigma factor antagonist</fullName>
    </recommendedName>
</protein>
<dbReference type="PANTHER" id="PTHR33495:SF2">
    <property type="entry name" value="ANTI-SIGMA FACTOR ANTAGONIST TM_1081-RELATED"/>
    <property type="match status" value="1"/>
</dbReference>
<evidence type="ECO:0000259" key="3">
    <source>
        <dbReference type="PROSITE" id="PS50801"/>
    </source>
</evidence>
<dbReference type="OrthoDB" id="9793697at2"/>
<evidence type="ECO:0000256" key="2">
    <source>
        <dbReference type="RuleBase" id="RU003749"/>
    </source>
</evidence>
<comment type="similarity">
    <text evidence="1 2">Belongs to the anti-sigma-factor antagonist family.</text>
</comment>
<name>A0A1M5H106_9ACTN</name>
<dbReference type="PANTHER" id="PTHR33495">
    <property type="entry name" value="ANTI-SIGMA FACTOR ANTAGONIST TM_1081-RELATED-RELATED"/>
    <property type="match status" value="1"/>
</dbReference>
<dbReference type="AlphaFoldDB" id="A0A1M5H106"/>
<reference evidence="4 5" key="1">
    <citation type="submission" date="2016-11" db="EMBL/GenBank/DDBJ databases">
        <authorList>
            <person name="Jaros S."/>
            <person name="Januszkiewicz K."/>
            <person name="Wedrychowicz H."/>
        </authorList>
    </citation>
    <scope>NUCLEOTIDE SEQUENCE [LARGE SCALE GENOMIC DNA]</scope>
    <source>
        <strain evidence="4 5">DSM 45627</strain>
    </source>
</reference>